<dbReference type="Gene3D" id="3.60.21.10">
    <property type="match status" value="1"/>
</dbReference>
<dbReference type="PANTHER" id="PTHR12905:SF0">
    <property type="entry name" value="CALCINEURIN-LIKE PHOSPHOESTERASE DOMAIN-CONTAINING PROTEIN"/>
    <property type="match status" value="1"/>
</dbReference>
<name>A0A917DS98_9BACT</name>
<dbReference type="AlphaFoldDB" id="A0A917DS98"/>
<gene>
    <name evidence="2" type="ORF">GCM10011514_29980</name>
</gene>
<dbReference type="GO" id="GO:0016787">
    <property type="term" value="F:hydrolase activity"/>
    <property type="evidence" value="ECO:0007669"/>
    <property type="project" value="InterPro"/>
</dbReference>
<proteinExistence type="predicted"/>
<dbReference type="InterPro" id="IPR029052">
    <property type="entry name" value="Metallo-depent_PP-like"/>
</dbReference>
<feature type="domain" description="Calcineurin-like phosphoesterase" evidence="1">
    <location>
        <begin position="1"/>
        <end position="177"/>
    </location>
</feature>
<dbReference type="InterPro" id="IPR004843">
    <property type="entry name" value="Calcineurin-like_PHP"/>
</dbReference>
<organism evidence="2 3">
    <name type="scientific">Emticicia aquatilis</name>
    <dbReference type="NCBI Taxonomy" id="1537369"/>
    <lineage>
        <taxon>Bacteria</taxon>
        <taxon>Pseudomonadati</taxon>
        <taxon>Bacteroidota</taxon>
        <taxon>Cytophagia</taxon>
        <taxon>Cytophagales</taxon>
        <taxon>Leadbetterellaceae</taxon>
        <taxon>Emticicia</taxon>
    </lineage>
</organism>
<dbReference type="Pfam" id="PF00149">
    <property type="entry name" value="Metallophos"/>
    <property type="match status" value="1"/>
</dbReference>
<dbReference type="RefSeq" id="WP_188766934.1">
    <property type="nucleotide sequence ID" value="NZ_BMKK01000006.1"/>
</dbReference>
<protein>
    <recommendedName>
        <fullName evidence="1">Calcineurin-like phosphoesterase domain-containing protein</fullName>
    </recommendedName>
</protein>
<dbReference type="CDD" id="cd07379">
    <property type="entry name" value="MPP_239FB"/>
    <property type="match status" value="1"/>
</dbReference>
<accession>A0A917DS98</accession>
<dbReference type="EMBL" id="BMKK01000006">
    <property type="protein sequence ID" value="GGD63995.1"/>
    <property type="molecule type" value="Genomic_DNA"/>
</dbReference>
<dbReference type="InterPro" id="IPR051693">
    <property type="entry name" value="UPF0046_metallophosphoest"/>
</dbReference>
<dbReference type="PANTHER" id="PTHR12905">
    <property type="entry name" value="METALLOPHOSPHOESTERASE"/>
    <property type="match status" value="1"/>
</dbReference>
<evidence type="ECO:0000259" key="1">
    <source>
        <dbReference type="Pfam" id="PF00149"/>
    </source>
</evidence>
<comment type="caution">
    <text evidence="2">The sequence shown here is derived from an EMBL/GenBank/DDBJ whole genome shotgun (WGS) entry which is preliminary data.</text>
</comment>
<evidence type="ECO:0000313" key="3">
    <source>
        <dbReference type="Proteomes" id="UP000609064"/>
    </source>
</evidence>
<dbReference type="SUPFAM" id="SSF56300">
    <property type="entry name" value="Metallo-dependent phosphatases"/>
    <property type="match status" value="1"/>
</dbReference>
<keyword evidence="3" id="KW-1185">Reference proteome</keyword>
<sequence>MKIVAISDTHRKHQKLALLEGDMLIHAGDVSSMGHESEIREFLNWFSKTDFTYKILIAGNHDFYFEKISHNAKVLEELIPANVIYLNDSGVEIEGIHIWGSPIQPWFYNWAFNRYRGEDIKKHWNKIPQNTDILITHGPAYGILDKTTRNENVGCEDLLEKIKEVKPKFHICGHIHEAYGHIKQSNTEFINASVLDENYNLRNEPVVFEI</sequence>
<reference evidence="2" key="2">
    <citation type="submission" date="2020-09" db="EMBL/GenBank/DDBJ databases">
        <authorList>
            <person name="Sun Q."/>
            <person name="Zhou Y."/>
        </authorList>
    </citation>
    <scope>NUCLEOTIDE SEQUENCE</scope>
    <source>
        <strain evidence="2">CGMCC 1.15958</strain>
    </source>
</reference>
<reference evidence="2" key="1">
    <citation type="journal article" date="2014" name="Int. J. Syst. Evol. Microbiol.">
        <title>Complete genome sequence of Corynebacterium casei LMG S-19264T (=DSM 44701T), isolated from a smear-ripened cheese.</title>
        <authorList>
            <consortium name="US DOE Joint Genome Institute (JGI-PGF)"/>
            <person name="Walter F."/>
            <person name="Albersmeier A."/>
            <person name="Kalinowski J."/>
            <person name="Ruckert C."/>
        </authorList>
    </citation>
    <scope>NUCLEOTIDE SEQUENCE</scope>
    <source>
        <strain evidence="2">CGMCC 1.15958</strain>
    </source>
</reference>
<evidence type="ECO:0000313" key="2">
    <source>
        <dbReference type="EMBL" id="GGD63995.1"/>
    </source>
</evidence>
<dbReference type="Proteomes" id="UP000609064">
    <property type="component" value="Unassembled WGS sequence"/>
</dbReference>